<accession>A0A1X2IE60</accession>
<evidence type="ECO:0000313" key="2">
    <source>
        <dbReference type="EMBL" id="ORZ14783.1"/>
    </source>
</evidence>
<evidence type="ECO:0000256" key="1">
    <source>
        <dbReference type="SAM" id="MobiDB-lite"/>
    </source>
</evidence>
<keyword evidence="3" id="KW-1185">Reference proteome</keyword>
<dbReference type="EMBL" id="MCGE01000014">
    <property type="protein sequence ID" value="ORZ14783.1"/>
    <property type="molecule type" value="Genomic_DNA"/>
</dbReference>
<name>A0A1X2IE60_9FUNG</name>
<dbReference type="OrthoDB" id="10581082at2759"/>
<evidence type="ECO:0000313" key="3">
    <source>
        <dbReference type="Proteomes" id="UP000193560"/>
    </source>
</evidence>
<reference evidence="2 3" key="1">
    <citation type="submission" date="2016-07" db="EMBL/GenBank/DDBJ databases">
        <title>Pervasive Adenine N6-methylation of Active Genes in Fungi.</title>
        <authorList>
            <consortium name="DOE Joint Genome Institute"/>
            <person name="Mondo S.J."/>
            <person name="Dannebaum R.O."/>
            <person name="Kuo R.C."/>
            <person name="Labutti K."/>
            <person name="Haridas S."/>
            <person name="Kuo A."/>
            <person name="Salamov A."/>
            <person name="Ahrendt S.R."/>
            <person name="Lipzen A."/>
            <person name="Sullivan W."/>
            <person name="Andreopoulos W.B."/>
            <person name="Clum A."/>
            <person name="Lindquist E."/>
            <person name="Daum C."/>
            <person name="Ramamoorthy G.K."/>
            <person name="Gryganskyi A."/>
            <person name="Culley D."/>
            <person name="Magnuson J.K."/>
            <person name="James T.Y."/>
            <person name="O'Malley M.A."/>
            <person name="Stajich J.E."/>
            <person name="Spatafora J.W."/>
            <person name="Visel A."/>
            <person name="Grigoriev I.V."/>
        </authorList>
    </citation>
    <scope>NUCLEOTIDE SEQUENCE [LARGE SCALE GENOMIC DNA]</scope>
    <source>
        <strain evidence="2 3">NRRL 1336</strain>
    </source>
</reference>
<organism evidence="2 3">
    <name type="scientific">Absidia repens</name>
    <dbReference type="NCBI Taxonomy" id="90262"/>
    <lineage>
        <taxon>Eukaryota</taxon>
        <taxon>Fungi</taxon>
        <taxon>Fungi incertae sedis</taxon>
        <taxon>Mucoromycota</taxon>
        <taxon>Mucoromycotina</taxon>
        <taxon>Mucoromycetes</taxon>
        <taxon>Mucorales</taxon>
        <taxon>Cunninghamellaceae</taxon>
        <taxon>Absidia</taxon>
    </lineage>
</organism>
<gene>
    <name evidence="2" type="ORF">BCR42DRAFT_438859</name>
</gene>
<comment type="caution">
    <text evidence="2">The sequence shown here is derived from an EMBL/GenBank/DDBJ whole genome shotgun (WGS) entry which is preliminary data.</text>
</comment>
<protein>
    <submittedName>
        <fullName evidence="2">Uncharacterized protein</fullName>
    </submittedName>
</protein>
<proteinExistence type="predicted"/>
<sequence>MKYQVQSRRLLAPVTNKWMMITIVPHRPIVTHQGSQTSSDQSNINNNKNSQCLSNQADDYYHHPTAISVYQVSPNPPHASYFSSSHQSDIFSPTVNTVFDE</sequence>
<feature type="region of interest" description="Disordered" evidence="1">
    <location>
        <begin position="31"/>
        <end position="55"/>
    </location>
</feature>
<feature type="compositionally biased region" description="Polar residues" evidence="1">
    <location>
        <begin position="32"/>
        <end position="55"/>
    </location>
</feature>
<dbReference type="AlphaFoldDB" id="A0A1X2IE60"/>
<dbReference type="Proteomes" id="UP000193560">
    <property type="component" value="Unassembled WGS sequence"/>
</dbReference>